<dbReference type="PANTHER" id="PTHR45586">
    <property type="entry name" value="TPR REPEAT-CONTAINING PROTEIN PA4667"/>
    <property type="match status" value="1"/>
</dbReference>
<keyword evidence="1" id="KW-0677">Repeat</keyword>
<organism evidence="4 5">
    <name type="scientific">Texcoconibacillus texcoconensis</name>
    <dbReference type="NCBI Taxonomy" id="1095777"/>
    <lineage>
        <taxon>Bacteria</taxon>
        <taxon>Bacillati</taxon>
        <taxon>Bacillota</taxon>
        <taxon>Bacilli</taxon>
        <taxon>Bacillales</taxon>
        <taxon>Bacillaceae</taxon>
        <taxon>Texcoconibacillus</taxon>
    </lineage>
</organism>
<gene>
    <name evidence="4" type="ORF">HNQ41_001039</name>
</gene>
<sequence length="422" mass="48933">MKETFEAIIEKIDQGDIEQALNDAEDLLKEGDDDTKRHVAELYFELGLVDKAKVIIEELMFRYPDHGELFAFAAECYIDLGEEDEAIEMLTEIAEDDPAYLQAQLLLADLYQSQGLEEVAEQKLQTAEKKAPDEPIIQYSLGEFYLSRGDYNKSVSYYKKVNHQKDASLPKELKPELRLAEAYSATGQFEEALDYYEQGLQKDEEPQGLFGYGYTAMQVEDYDLAIKQFHRLKEVDPSFTTVYPYLSRALRMKGMSEEALEVVKEGMNHDEFNEELYLEAGRIALAQGKAAEGEEHLRKVIALNPSNLEAVRELLFFLQEDEQHEEIEELIDFLEDYGEVDPLFSWYKAKAKYEQDEFDEAVALYDEISAHFEEDLQFVEEMAAICMEAGRIEEAKAKYRWVLKNDTDRHDIEEQLMRMEME</sequence>
<reference evidence="4 5" key="1">
    <citation type="submission" date="2020-08" db="EMBL/GenBank/DDBJ databases">
        <title>Genomic Encyclopedia of Type Strains, Phase IV (KMG-IV): sequencing the most valuable type-strain genomes for metagenomic binning, comparative biology and taxonomic classification.</title>
        <authorList>
            <person name="Goeker M."/>
        </authorList>
    </citation>
    <scope>NUCLEOTIDE SEQUENCE [LARGE SCALE GENOMIC DNA]</scope>
    <source>
        <strain evidence="4 5">DSM 24696</strain>
    </source>
</reference>
<keyword evidence="2 3" id="KW-0802">TPR repeat</keyword>
<dbReference type="Gene3D" id="1.25.40.10">
    <property type="entry name" value="Tetratricopeptide repeat domain"/>
    <property type="match status" value="2"/>
</dbReference>
<evidence type="ECO:0000313" key="4">
    <source>
        <dbReference type="EMBL" id="MBB5172876.1"/>
    </source>
</evidence>
<dbReference type="InterPro" id="IPR051012">
    <property type="entry name" value="CellSynth/LPSAsmb/PSIAsmb"/>
</dbReference>
<evidence type="ECO:0000256" key="3">
    <source>
        <dbReference type="PROSITE-ProRule" id="PRU00339"/>
    </source>
</evidence>
<dbReference type="Pfam" id="PF25058">
    <property type="entry name" value="ARM_TT21"/>
    <property type="match status" value="1"/>
</dbReference>
<dbReference type="InterPro" id="IPR019734">
    <property type="entry name" value="TPR_rpt"/>
</dbReference>
<evidence type="ECO:0000256" key="1">
    <source>
        <dbReference type="ARBA" id="ARBA00022737"/>
    </source>
</evidence>
<dbReference type="RefSeq" id="WP_184663343.1">
    <property type="nucleotide sequence ID" value="NZ_JACHHB010000004.1"/>
</dbReference>
<dbReference type="Proteomes" id="UP000551878">
    <property type="component" value="Unassembled WGS sequence"/>
</dbReference>
<accession>A0A840QNB8</accession>
<dbReference type="Pfam" id="PF13181">
    <property type="entry name" value="TPR_8"/>
    <property type="match status" value="2"/>
</dbReference>
<evidence type="ECO:0000256" key="2">
    <source>
        <dbReference type="ARBA" id="ARBA00022803"/>
    </source>
</evidence>
<dbReference type="SUPFAM" id="SSF48452">
    <property type="entry name" value="TPR-like"/>
    <property type="match status" value="2"/>
</dbReference>
<feature type="repeat" description="TPR" evidence="3">
    <location>
        <begin position="274"/>
        <end position="307"/>
    </location>
</feature>
<dbReference type="Pfam" id="PF13176">
    <property type="entry name" value="TPR_7"/>
    <property type="match status" value="1"/>
</dbReference>
<dbReference type="InterPro" id="IPR011990">
    <property type="entry name" value="TPR-like_helical_dom_sf"/>
</dbReference>
<evidence type="ECO:0000313" key="5">
    <source>
        <dbReference type="Proteomes" id="UP000551878"/>
    </source>
</evidence>
<feature type="repeat" description="TPR" evidence="3">
    <location>
        <begin position="173"/>
        <end position="206"/>
    </location>
</feature>
<proteinExistence type="predicted"/>
<dbReference type="PROSITE" id="PS50005">
    <property type="entry name" value="TPR"/>
    <property type="match status" value="2"/>
</dbReference>
<protein>
    <submittedName>
        <fullName evidence="4">Tetratricopeptide (TPR) repeat protein</fullName>
    </submittedName>
</protein>
<comment type="caution">
    <text evidence="4">The sequence shown here is derived from an EMBL/GenBank/DDBJ whole genome shotgun (WGS) entry which is preliminary data.</text>
</comment>
<name>A0A840QNB8_9BACI</name>
<dbReference type="AlphaFoldDB" id="A0A840QNB8"/>
<dbReference type="EMBL" id="JACHHB010000004">
    <property type="protein sequence ID" value="MBB5172876.1"/>
    <property type="molecule type" value="Genomic_DNA"/>
</dbReference>
<keyword evidence="5" id="KW-1185">Reference proteome</keyword>
<dbReference type="SMART" id="SM00028">
    <property type="entry name" value="TPR"/>
    <property type="match status" value="8"/>
</dbReference>
<dbReference type="PANTHER" id="PTHR45586:SF1">
    <property type="entry name" value="LIPOPOLYSACCHARIDE ASSEMBLY PROTEIN B"/>
    <property type="match status" value="1"/>
</dbReference>